<sequence length="128" mass="13205">MTRRLLTTAFAALAATGLLAAPAAFAAVPVAHPVSVRHESALLSGSLTVTCVIGCTSQLRAELHTAGPVDACYRAEVRYPSSWTPVTATTCGAATVPVERSFPVRPVLPGNLRVCRVVDGTSASCTRG</sequence>
<evidence type="ECO:0000313" key="3">
    <source>
        <dbReference type="Proteomes" id="UP001519363"/>
    </source>
</evidence>
<name>A0ABS5A8S6_9PSEU</name>
<dbReference type="EMBL" id="JAGIOO010000001">
    <property type="protein sequence ID" value="MBP2472984.1"/>
    <property type="molecule type" value="Genomic_DNA"/>
</dbReference>
<organism evidence="2 3">
    <name type="scientific">Crossiella equi</name>
    <dbReference type="NCBI Taxonomy" id="130796"/>
    <lineage>
        <taxon>Bacteria</taxon>
        <taxon>Bacillati</taxon>
        <taxon>Actinomycetota</taxon>
        <taxon>Actinomycetes</taxon>
        <taxon>Pseudonocardiales</taxon>
        <taxon>Pseudonocardiaceae</taxon>
        <taxon>Crossiella</taxon>
    </lineage>
</organism>
<evidence type="ECO:0000256" key="1">
    <source>
        <dbReference type="SAM" id="SignalP"/>
    </source>
</evidence>
<keyword evidence="3" id="KW-1185">Reference proteome</keyword>
<keyword evidence="1" id="KW-0732">Signal</keyword>
<evidence type="ECO:0008006" key="4">
    <source>
        <dbReference type="Google" id="ProtNLM"/>
    </source>
</evidence>
<gene>
    <name evidence="2" type="ORF">JOF53_001856</name>
</gene>
<feature type="signal peptide" evidence="1">
    <location>
        <begin position="1"/>
        <end position="26"/>
    </location>
</feature>
<feature type="chain" id="PRO_5047212263" description="Secreted protein" evidence="1">
    <location>
        <begin position="27"/>
        <end position="128"/>
    </location>
</feature>
<accession>A0ABS5A8S6</accession>
<dbReference type="Proteomes" id="UP001519363">
    <property type="component" value="Unassembled WGS sequence"/>
</dbReference>
<dbReference type="RefSeq" id="WP_086781008.1">
    <property type="nucleotide sequence ID" value="NZ_JAGIOO010000001.1"/>
</dbReference>
<evidence type="ECO:0000313" key="2">
    <source>
        <dbReference type="EMBL" id="MBP2472984.1"/>
    </source>
</evidence>
<comment type="caution">
    <text evidence="2">The sequence shown here is derived from an EMBL/GenBank/DDBJ whole genome shotgun (WGS) entry which is preliminary data.</text>
</comment>
<protein>
    <recommendedName>
        <fullName evidence="4">Secreted protein</fullName>
    </recommendedName>
</protein>
<reference evidence="2 3" key="1">
    <citation type="submission" date="2021-03" db="EMBL/GenBank/DDBJ databases">
        <title>Sequencing the genomes of 1000 actinobacteria strains.</title>
        <authorList>
            <person name="Klenk H.-P."/>
        </authorList>
    </citation>
    <scope>NUCLEOTIDE SEQUENCE [LARGE SCALE GENOMIC DNA]</scope>
    <source>
        <strain evidence="2 3">DSM 44580</strain>
    </source>
</reference>
<proteinExistence type="predicted"/>